<keyword evidence="2" id="KW-0547">Nucleotide-binding</keyword>
<keyword evidence="4" id="KW-0067">ATP-binding</keyword>
<dbReference type="InterPro" id="IPR036759">
    <property type="entry name" value="TPK_catalytic_sf"/>
</dbReference>
<gene>
    <name evidence="7" type="ordered locus">Clos_1437</name>
</gene>
<dbReference type="EC" id="2.7.6.2" evidence="5"/>
<evidence type="ECO:0000256" key="4">
    <source>
        <dbReference type="ARBA" id="ARBA00022840"/>
    </source>
</evidence>
<accession>A8MH94</accession>
<dbReference type="PANTHER" id="PTHR41299">
    <property type="entry name" value="THIAMINE PYROPHOSPHOKINASE"/>
    <property type="match status" value="1"/>
</dbReference>
<feature type="domain" description="Thiamin pyrophosphokinase thiamin-binding" evidence="6">
    <location>
        <begin position="146"/>
        <end position="205"/>
    </location>
</feature>
<evidence type="ECO:0000256" key="5">
    <source>
        <dbReference type="NCBIfam" id="TIGR01378"/>
    </source>
</evidence>
<dbReference type="Pfam" id="PF04263">
    <property type="entry name" value="TPK_catalytic"/>
    <property type="match status" value="1"/>
</dbReference>
<keyword evidence="1" id="KW-0808">Transferase</keyword>
<evidence type="ECO:0000256" key="2">
    <source>
        <dbReference type="ARBA" id="ARBA00022741"/>
    </source>
</evidence>
<dbReference type="OrthoDB" id="9804377at2"/>
<proteinExistence type="predicted"/>
<dbReference type="CDD" id="cd07995">
    <property type="entry name" value="TPK"/>
    <property type="match status" value="1"/>
</dbReference>
<dbReference type="GO" id="GO:0016301">
    <property type="term" value="F:kinase activity"/>
    <property type="evidence" value="ECO:0007669"/>
    <property type="project" value="UniProtKB-KW"/>
</dbReference>
<evidence type="ECO:0000256" key="3">
    <source>
        <dbReference type="ARBA" id="ARBA00022777"/>
    </source>
</evidence>
<dbReference type="InterPro" id="IPR007373">
    <property type="entry name" value="Thiamin_PyroPKinase_B1-bd"/>
</dbReference>
<sequence>MEIAIVSNGCIGNLEFLKEAVKKSDYIICADGAARYLMEINVYPDLLVGDLDSIDSLSLKWIQDGDIQLEKFPVNKDMTDTELAIEFAAERMPKKITVFGGTGSRTDHSLGNILLLYKIHQMGIEAHLRDEFNHLMITDDEINVSGRIGQTISVIPIGGSAEGVTLKGLEYPLYNYTIELGSSIGISNRFIEENATIAVKRGILLVIKTEE</sequence>
<dbReference type="HOGENOM" id="CLU_044237_1_1_9"/>
<keyword evidence="8" id="KW-1185">Reference proteome</keyword>
<name>A8MH94_ALKOO</name>
<dbReference type="Gene3D" id="3.40.50.10240">
    <property type="entry name" value="Thiamin pyrophosphokinase, catalytic domain"/>
    <property type="match status" value="1"/>
</dbReference>
<dbReference type="InterPro" id="IPR036371">
    <property type="entry name" value="TPK_B1-bd_sf"/>
</dbReference>
<dbReference type="GO" id="GO:0004788">
    <property type="term" value="F:thiamine diphosphokinase activity"/>
    <property type="evidence" value="ECO:0007669"/>
    <property type="project" value="UniProtKB-UniRule"/>
</dbReference>
<dbReference type="SUPFAM" id="SSF63862">
    <property type="entry name" value="Thiamin pyrophosphokinase, substrate-binding domain"/>
    <property type="match status" value="1"/>
</dbReference>
<protein>
    <recommendedName>
        <fullName evidence="5">Thiamine diphosphokinase</fullName>
        <ecNumber evidence="5">2.7.6.2</ecNumber>
    </recommendedName>
</protein>
<evidence type="ECO:0000259" key="6">
    <source>
        <dbReference type="SMART" id="SM00983"/>
    </source>
</evidence>
<dbReference type="GO" id="GO:0006772">
    <property type="term" value="P:thiamine metabolic process"/>
    <property type="evidence" value="ECO:0007669"/>
    <property type="project" value="UniProtKB-UniRule"/>
</dbReference>
<keyword evidence="3 7" id="KW-0418">Kinase</keyword>
<dbReference type="GO" id="GO:0009229">
    <property type="term" value="P:thiamine diphosphate biosynthetic process"/>
    <property type="evidence" value="ECO:0007669"/>
    <property type="project" value="InterPro"/>
</dbReference>
<dbReference type="InterPro" id="IPR053149">
    <property type="entry name" value="TPK"/>
</dbReference>
<evidence type="ECO:0000313" key="7">
    <source>
        <dbReference type="EMBL" id="ABW18981.1"/>
    </source>
</evidence>
<organism evidence="7 8">
    <name type="scientific">Alkaliphilus oremlandii (strain OhILAs)</name>
    <name type="common">Clostridium oremlandii (strain OhILAs)</name>
    <dbReference type="NCBI Taxonomy" id="350688"/>
    <lineage>
        <taxon>Bacteria</taxon>
        <taxon>Bacillati</taxon>
        <taxon>Bacillota</taxon>
        <taxon>Clostridia</taxon>
        <taxon>Peptostreptococcales</taxon>
        <taxon>Natronincolaceae</taxon>
        <taxon>Alkaliphilus</taxon>
    </lineage>
</organism>
<dbReference type="Proteomes" id="UP000000269">
    <property type="component" value="Chromosome"/>
</dbReference>
<reference evidence="8" key="1">
    <citation type="submission" date="2007-10" db="EMBL/GenBank/DDBJ databases">
        <title>Complete genome of Alkaliphilus oremlandii OhILAs.</title>
        <authorList>
            <person name="Copeland A."/>
            <person name="Lucas S."/>
            <person name="Lapidus A."/>
            <person name="Barry K."/>
            <person name="Detter J.C."/>
            <person name="Glavina del Rio T."/>
            <person name="Hammon N."/>
            <person name="Israni S."/>
            <person name="Dalin E."/>
            <person name="Tice H."/>
            <person name="Pitluck S."/>
            <person name="Chain P."/>
            <person name="Malfatti S."/>
            <person name="Shin M."/>
            <person name="Vergez L."/>
            <person name="Schmutz J."/>
            <person name="Larimer F."/>
            <person name="Land M."/>
            <person name="Hauser L."/>
            <person name="Kyrpides N."/>
            <person name="Mikhailova N."/>
            <person name="Stolz J.F."/>
            <person name="Dawson A."/>
            <person name="Fisher E."/>
            <person name="Crable B."/>
            <person name="Perera E."/>
            <person name="Lisak J."/>
            <person name="Ranganathan M."/>
            <person name="Basu P."/>
            <person name="Richardson P."/>
        </authorList>
    </citation>
    <scope>NUCLEOTIDE SEQUENCE [LARGE SCALE GENOMIC DNA]</scope>
    <source>
        <strain evidence="8">OhILAs</strain>
    </source>
</reference>
<dbReference type="eggNOG" id="COG1564">
    <property type="taxonomic scope" value="Bacteria"/>
</dbReference>
<dbReference type="Pfam" id="PF04265">
    <property type="entry name" value="TPK_B1_binding"/>
    <property type="match status" value="1"/>
</dbReference>
<dbReference type="InterPro" id="IPR007371">
    <property type="entry name" value="TPK_catalytic"/>
</dbReference>
<dbReference type="EMBL" id="CP000853">
    <property type="protein sequence ID" value="ABW18981.1"/>
    <property type="molecule type" value="Genomic_DNA"/>
</dbReference>
<dbReference type="PANTHER" id="PTHR41299:SF1">
    <property type="entry name" value="THIAMINE PYROPHOSPHOKINASE"/>
    <property type="match status" value="1"/>
</dbReference>
<evidence type="ECO:0000313" key="8">
    <source>
        <dbReference type="Proteomes" id="UP000000269"/>
    </source>
</evidence>
<dbReference type="GO" id="GO:0030975">
    <property type="term" value="F:thiamine binding"/>
    <property type="evidence" value="ECO:0007669"/>
    <property type="project" value="InterPro"/>
</dbReference>
<dbReference type="GO" id="GO:0005524">
    <property type="term" value="F:ATP binding"/>
    <property type="evidence" value="ECO:0007669"/>
    <property type="project" value="UniProtKB-KW"/>
</dbReference>
<dbReference type="RefSeq" id="WP_012159293.1">
    <property type="nucleotide sequence ID" value="NC_009922.1"/>
</dbReference>
<evidence type="ECO:0000256" key="1">
    <source>
        <dbReference type="ARBA" id="ARBA00022679"/>
    </source>
</evidence>
<dbReference type="SUPFAM" id="SSF63999">
    <property type="entry name" value="Thiamin pyrophosphokinase, catalytic domain"/>
    <property type="match status" value="1"/>
</dbReference>
<dbReference type="InterPro" id="IPR006282">
    <property type="entry name" value="Thi_PPkinase"/>
</dbReference>
<dbReference type="SMART" id="SM00983">
    <property type="entry name" value="TPK_B1_binding"/>
    <property type="match status" value="1"/>
</dbReference>
<dbReference type="STRING" id="350688.Clos_1437"/>
<dbReference type="KEGG" id="aoe:Clos_1437"/>
<dbReference type="AlphaFoldDB" id="A8MH94"/>
<dbReference type="NCBIfam" id="TIGR01378">
    <property type="entry name" value="thi_PPkinase"/>
    <property type="match status" value="1"/>
</dbReference>